<gene>
    <name evidence="1" type="ORF">SMTD_LOCUS14845</name>
</gene>
<evidence type="ECO:0000313" key="1">
    <source>
        <dbReference type="EMBL" id="VDP66944.1"/>
    </source>
</evidence>
<keyword evidence="2" id="KW-1185">Reference proteome</keyword>
<proteinExistence type="predicted"/>
<reference evidence="1 2" key="1">
    <citation type="submission" date="2018-11" db="EMBL/GenBank/DDBJ databases">
        <authorList>
            <consortium name="Pathogen Informatics"/>
        </authorList>
    </citation>
    <scope>NUCLEOTIDE SEQUENCE [LARGE SCALE GENOMIC DNA]</scope>
    <source>
        <strain>Denwood</strain>
        <strain evidence="2">Zambia</strain>
    </source>
</reference>
<protein>
    <submittedName>
        <fullName evidence="1">Uncharacterized protein</fullName>
    </submittedName>
</protein>
<evidence type="ECO:0000313" key="2">
    <source>
        <dbReference type="Proteomes" id="UP000269396"/>
    </source>
</evidence>
<dbReference type="AlphaFoldDB" id="A0A183PKF9"/>
<dbReference type="EMBL" id="UZAL01035106">
    <property type="protein sequence ID" value="VDP66944.1"/>
    <property type="molecule type" value="Genomic_DNA"/>
</dbReference>
<organism evidence="1 2">
    <name type="scientific">Schistosoma mattheei</name>
    <dbReference type="NCBI Taxonomy" id="31246"/>
    <lineage>
        <taxon>Eukaryota</taxon>
        <taxon>Metazoa</taxon>
        <taxon>Spiralia</taxon>
        <taxon>Lophotrochozoa</taxon>
        <taxon>Platyhelminthes</taxon>
        <taxon>Trematoda</taxon>
        <taxon>Digenea</taxon>
        <taxon>Strigeidida</taxon>
        <taxon>Schistosomatoidea</taxon>
        <taxon>Schistosomatidae</taxon>
        <taxon>Schistosoma</taxon>
    </lineage>
</organism>
<sequence>MSEEQCSLVYNSVYQVVHGRILPTSLNLSAATELYTKASTSTHVPVPLIQQNSVTNYQSDVDLDAKFSNHEEEIVSINSEEFTERDNNTKEHV</sequence>
<dbReference type="Proteomes" id="UP000269396">
    <property type="component" value="Unassembled WGS sequence"/>
</dbReference>
<name>A0A183PKF9_9TREM</name>
<accession>A0A183PKF9</accession>